<dbReference type="AlphaFoldDB" id="A0A377CYM6"/>
<dbReference type="InterPro" id="IPR009075">
    <property type="entry name" value="AcylCo_DH/oxidase_C"/>
</dbReference>
<name>A0A377CYM6_ECOLX</name>
<dbReference type="GO" id="GO:0016627">
    <property type="term" value="F:oxidoreductase activity, acting on the CH-CH group of donors"/>
    <property type="evidence" value="ECO:0007669"/>
    <property type="project" value="InterPro"/>
</dbReference>
<sequence length="60" mass="6189">MLYEAAWKADNGTITSGDAAMCKYFCANAAFEVVDSAMQCWAVSGLRATTASAASGVTCV</sequence>
<evidence type="ECO:0000259" key="2">
    <source>
        <dbReference type="Pfam" id="PF00441"/>
    </source>
</evidence>
<gene>
    <name evidence="3" type="primary">caiA_4</name>
    <name evidence="3" type="ORF">NCTC9962_05889</name>
</gene>
<keyword evidence="3" id="KW-0560">Oxidoreductase</keyword>
<organism evidence="3 4">
    <name type="scientific">Escherichia coli</name>
    <dbReference type="NCBI Taxonomy" id="562"/>
    <lineage>
        <taxon>Bacteria</taxon>
        <taxon>Pseudomonadati</taxon>
        <taxon>Pseudomonadota</taxon>
        <taxon>Gammaproteobacteria</taxon>
        <taxon>Enterobacterales</taxon>
        <taxon>Enterobacteriaceae</taxon>
        <taxon>Escherichia</taxon>
    </lineage>
</organism>
<evidence type="ECO:0000313" key="3">
    <source>
        <dbReference type="EMBL" id="STM08296.1"/>
    </source>
</evidence>
<dbReference type="Pfam" id="PF00441">
    <property type="entry name" value="Acyl-CoA_dh_1"/>
    <property type="match status" value="1"/>
</dbReference>
<reference evidence="3 4" key="1">
    <citation type="submission" date="2018-06" db="EMBL/GenBank/DDBJ databases">
        <authorList>
            <consortium name="Pathogen Informatics"/>
            <person name="Doyle S."/>
        </authorList>
    </citation>
    <scope>NUCLEOTIDE SEQUENCE [LARGE SCALE GENOMIC DNA]</scope>
    <source>
        <strain evidence="3 4">NCTC9962</strain>
    </source>
</reference>
<keyword evidence="1" id="KW-0285">Flavoprotein</keyword>
<dbReference type="SUPFAM" id="SSF47203">
    <property type="entry name" value="Acyl-CoA dehydrogenase C-terminal domain-like"/>
    <property type="match status" value="1"/>
</dbReference>
<evidence type="ECO:0000313" key="4">
    <source>
        <dbReference type="Proteomes" id="UP000254052"/>
    </source>
</evidence>
<dbReference type="EC" id="1.3.99.-" evidence="3"/>
<dbReference type="Gene3D" id="1.20.140.10">
    <property type="entry name" value="Butyryl-CoA Dehydrogenase, subunit A, domain 3"/>
    <property type="match status" value="1"/>
</dbReference>
<dbReference type="InterPro" id="IPR036250">
    <property type="entry name" value="AcylCo_DH-like_C"/>
</dbReference>
<evidence type="ECO:0000256" key="1">
    <source>
        <dbReference type="ARBA" id="ARBA00022630"/>
    </source>
</evidence>
<protein>
    <submittedName>
        <fullName evidence="3">Crotonobetainyl-CoA dehydrogenase</fullName>
        <ecNumber evidence="3">1.3.99.-</ecNumber>
    </submittedName>
</protein>
<dbReference type="Proteomes" id="UP000254052">
    <property type="component" value="Unassembled WGS sequence"/>
</dbReference>
<dbReference type="EMBL" id="UGED01000013">
    <property type="protein sequence ID" value="STM08296.1"/>
    <property type="molecule type" value="Genomic_DNA"/>
</dbReference>
<feature type="domain" description="Acyl-CoA dehydrogenase/oxidase C-terminal" evidence="2">
    <location>
        <begin position="1"/>
        <end position="49"/>
    </location>
</feature>
<proteinExistence type="predicted"/>
<accession>A0A377CYM6</accession>